<dbReference type="NCBIfam" id="NF006089">
    <property type="entry name" value="PRK08241.1"/>
    <property type="match status" value="1"/>
</dbReference>
<dbReference type="NCBIfam" id="TIGR02937">
    <property type="entry name" value="sigma70-ECF"/>
    <property type="match status" value="1"/>
</dbReference>
<name>A0A1G9H561_9ACTN</name>
<dbReference type="Pfam" id="PF04542">
    <property type="entry name" value="Sigma70_r2"/>
    <property type="match status" value="1"/>
</dbReference>
<dbReference type="Pfam" id="PF08281">
    <property type="entry name" value="Sigma70_r4_2"/>
    <property type="match status" value="1"/>
</dbReference>
<gene>
    <name evidence="9" type="ORF">SAMN05216298_2624</name>
</gene>
<feature type="domain" description="RNA polymerase sigma-70 region 2" evidence="6">
    <location>
        <begin position="18"/>
        <end position="82"/>
    </location>
</feature>
<evidence type="ECO:0000313" key="9">
    <source>
        <dbReference type="EMBL" id="SDL08032.1"/>
    </source>
</evidence>
<feature type="domain" description="RNA polymerase sigma factor 70 region 4 type 2" evidence="7">
    <location>
        <begin position="137"/>
        <end position="188"/>
    </location>
</feature>
<dbReference type="GO" id="GO:0003677">
    <property type="term" value="F:DNA binding"/>
    <property type="evidence" value="ECO:0007669"/>
    <property type="project" value="InterPro"/>
</dbReference>
<dbReference type="InterPro" id="IPR007627">
    <property type="entry name" value="RNA_pol_sigma70_r2"/>
</dbReference>
<evidence type="ECO:0000313" key="10">
    <source>
        <dbReference type="Proteomes" id="UP000198662"/>
    </source>
</evidence>
<evidence type="ECO:0000259" key="6">
    <source>
        <dbReference type="Pfam" id="PF04542"/>
    </source>
</evidence>
<dbReference type="PANTHER" id="PTHR43133:SF65">
    <property type="entry name" value="ECF RNA POLYMERASE SIGMA FACTOR SIGG"/>
    <property type="match status" value="1"/>
</dbReference>
<dbReference type="AlphaFoldDB" id="A0A1G9H561"/>
<evidence type="ECO:0000259" key="7">
    <source>
        <dbReference type="Pfam" id="PF08281"/>
    </source>
</evidence>
<reference evidence="10" key="1">
    <citation type="submission" date="2016-10" db="EMBL/GenBank/DDBJ databases">
        <authorList>
            <person name="Varghese N."/>
            <person name="Submissions S."/>
        </authorList>
    </citation>
    <scope>NUCLEOTIDE SEQUENCE [LARGE SCALE GENOMIC DNA]</scope>
    <source>
        <strain evidence="10">CGMCC 4.3147</strain>
    </source>
</reference>
<protein>
    <submittedName>
        <fullName evidence="9">RNA polymerase, sigma subunit, ECF family</fullName>
    </submittedName>
</protein>
<dbReference type="InterPro" id="IPR037401">
    <property type="entry name" value="SnoaL-like"/>
</dbReference>
<evidence type="ECO:0000256" key="3">
    <source>
        <dbReference type="ARBA" id="ARBA00023015"/>
    </source>
</evidence>
<comment type="similarity">
    <text evidence="1">Belongs to the sigma-70 factor family. ECF subfamily.</text>
</comment>
<keyword evidence="5" id="KW-0804">Transcription</keyword>
<evidence type="ECO:0000256" key="2">
    <source>
        <dbReference type="ARBA" id="ARBA00011344"/>
    </source>
</evidence>
<dbReference type="InterPro" id="IPR013249">
    <property type="entry name" value="RNA_pol_sigma70_r4_t2"/>
</dbReference>
<dbReference type="GO" id="GO:0006352">
    <property type="term" value="P:DNA-templated transcription initiation"/>
    <property type="evidence" value="ECO:0007669"/>
    <property type="project" value="InterPro"/>
</dbReference>
<dbReference type="InterPro" id="IPR039425">
    <property type="entry name" value="RNA_pol_sigma-70-like"/>
</dbReference>
<evidence type="ECO:0000256" key="4">
    <source>
        <dbReference type="ARBA" id="ARBA00023082"/>
    </source>
</evidence>
<dbReference type="SUPFAM" id="SSF54427">
    <property type="entry name" value="NTF2-like"/>
    <property type="match status" value="1"/>
</dbReference>
<dbReference type="InterPro" id="IPR014284">
    <property type="entry name" value="RNA_pol_sigma-70_dom"/>
</dbReference>
<keyword evidence="3" id="KW-0805">Transcription regulation</keyword>
<proteinExistence type="inferred from homology"/>
<organism evidence="9 10">
    <name type="scientific">Glycomyces sambucus</name>
    <dbReference type="NCBI Taxonomy" id="380244"/>
    <lineage>
        <taxon>Bacteria</taxon>
        <taxon>Bacillati</taxon>
        <taxon>Actinomycetota</taxon>
        <taxon>Actinomycetes</taxon>
        <taxon>Glycomycetales</taxon>
        <taxon>Glycomycetaceae</taxon>
        <taxon>Glycomyces</taxon>
    </lineage>
</organism>
<feature type="domain" description="SnoaL-like" evidence="8">
    <location>
        <begin position="210"/>
        <end position="258"/>
    </location>
</feature>
<accession>A0A1G9H561</accession>
<dbReference type="Pfam" id="PF12680">
    <property type="entry name" value="SnoaL_2"/>
    <property type="match status" value="1"/>
</dbReference>
<dbReference type="Gene3D" id="1.10.10.10">
    <property type="entry name" value="Winged helix-like DNA-binding domain superfamily/Winged helix DNA-binding domain"/>
    <property type="match status" value="1"/>
</dbReference>
<dbReference type="SUPFAM" id="SSF88946">
    <property type="entry name" value="Sigma2 domain of RNA polymerase sigma factors"/>
    <property type="match status" value="1"/>
</dbReference>
<dbReference type="InterPro" id="IPR032710">
    <property type="entry name" value="NTF2-like_dom_sf"/>
</dbReference>
<evidence type="ECO:0000256" key="5">
    <source>
        <dbReference type="ARBA" id="ARBA00023163"/>
    </source>
</evidence>
<dbReference type="InterPro" id="IPR014305">
    <property type="entry name" value="RNA_pol_sigma-G_actinobac"/>
</dbReference>
<keyword evidence="4" id="KW-0731">Sigma factor</keyword>
<dbReference type="InterPro" id="IPR013325">
    <property type="entry name" value="RNA_pol_sigma_r2"/>
</dbReference>
<dbReference type="InterPro" id="IPR036388">
    <property type="entry name" value="WH-like_DNA-bd_sf"/>
</dbReference>
<dbReference type="RefSeq" id="WP_091049162.1">
    <property type="nucleotide sequence ID" value="NZ_FNGF01000003.1"/>
</dbReference>
<evidence type="ECO:0000256" key="1">
    <source>
        <dbReference type="ARBA" id="ARBA00010641"/>
    </source>
</evidence>
<dbReference type="CDD" id="cd06171">
    <property type="entry name" value="Sigma70_r4"/>
    <property type="match status" value="1"/>
</dbReference>
<dbReference type="NCBIfam" id="TIGR02960">
    <property type="entry name" value="SigX5"/>
    <property type="match status" value="1"/>
</dbReference>
<dbReference type="OrthoDB" id="6689546at2"/>
<comment type="subunit">
    <text evidence="2">Interacts transiently with the RNA polymerase catalytic core formed by RpoA, RpoB, RpoC and RpoZ (2 alpha, 1 beta, 1 beta' and 1 omega subunit) to form the RNA polymerase holoenzyme that can initiate transcription.</text>
</comment>
<dbReference type="Gene3D" id="1.10.1740.10">
    <property type="match status" value="1"/>
</dbReference>
<dbReference type="Gene3D" id="3.10.450.50">
    <property type="match status" value="1"/>
</dbReference>
<dbReference type="Proteomes" id="UP000198662">
    <property type="component" value="Unassembled WGS sequence"/>
</dbReference>
<dbReference type="InterPro" id="IPR013324">
    <property type="entry name" value="RNA_pol_sigma_r3/r4-like"/>
</dbReference>
<keyword evidence="10" id="KW-1185">Reference proteome</keyword>
<sequence length="322" mass="35419">METLAAARGGDAAAFDALVAPHRRELMAYCYRVLGSPEDAEDALQETLLAAWKGLEGFQQRSSLRTWLYRIACHCCLRLAEKRPKRIVSWDHGPARAPGDDLGEPVPGAAWVEPWPDPADGADPAASYERREGVELAYVAALQHLPARQRSALILREVLAFSAAEVADLLDTTTASVNSALQRARSTLDGRPFTDAGRARPLDEDDRELVGRFAAAFERADVPALVRLLSDDVRFTMPPLPAWFEGRDDVAGFLTQRVFATAWCVRPLSCNGQPAIACYQENEGRFPLSALLVPGVRRGRIRWLASFIDADFLARLGLPNEV</sequence>
<dbReference type="STRING" id="380244.SAMN05216298_2624"/>
<dbReference type="EMBL" id="FNGF01000003">
    <property type="protein sequence ID" value="SDL08032.1"/>
    <property type="molecule type" value="Genomic_DNA"/>
</dbReference>
<evidence type="ECO:0000259" key="8">
    <source>
        <dbReference type="Pfam" id="PF12680"/>
    </source>
</evidence>
<dbReference type="SUPFAM" id="SSF88659">
    <property type="entry name" value="Sigma3 and sigma4 domains of RNA polymerase sigma factors"/>
    <property type="match status" value="1"/>
</dbReference>
<dbReference type="PANTHER" id="PTHR43133">
    <property type="entry name" value="RNA POLYMERASE ECF-TYPE SIGMA FACTO"/>
    <property type="match status" value="1"/>
</dbReference>
<dbReference type="GO" id="GO:0016987">
    <property type="term" value="F:sigma factor activity"/>
    <property type="evidence" value="ECO:0007669"/>
    <property type="project" value="UniProtKB-KW"/>
</dbReference>